<feature type="transmembrane region" description="Helical" evidence="8">
    <location>
        <begin position="9"/>
        <end position="27"/>
    </location>
</feature>
<comment type="similarity">
    <text evidence="2">Belongs to the autoinducer-2 exporter (AI-2E) (TC 2.A.86) family.</text>
</comment>
<name>A0A0S6U706_NEOTH</name>
<dbReference type="PANTHER" id="PTHR21716:SF53">
    <property type="entry name" value="PERMEASE PERM-RELATED"/>
    <property type="match status" value="1"/>
</dbReference>
<keyword evidence="7 8" id="KW-0472">Membrane</keyword>
<reference evidence="9" key="1">
    <citation type="journal article" date="2014" name="Gene">
        <title>Genome-guided analysis of transformation efficiency and carbon dioxide assimilation by Moorella thermoacetica Y72.</title>
        <authorList>
            <person name="Tsukahara K."/>
            <person name="Kita A."/>
            <person name="Nakashimada Y."/>
            <person name="Hoshino T."/>
            <person name="Murakami K."/>
        </authorList>
    </citation>
    <scope>NUCLEOTIDE SEQUENCE [LARGE SCALE GENOMIC DNA]</scope>
    <source>
        <strain evidence="9">Y72</strain>
    </source>
</reference>
<evidence type="ECO:0000256" key="5">
    <source>
        <dbReference type="ARBA" id="ARBA00022692"/>
    </source>
</evidence>
<evidence type="ECO:0000256" key="6">
    <source>
        <dbReference type="ARBA" id="ARBA00022989"/>
    </source>
</evidence>
<organism evidence="9">
    <name type="scientific">Moorella thermoacetica Y72</name>
    <dbReference type="NCBI Taxonomy" id="1325331"/>
    <lineage>
        <taxon>Bacteria</taxon>
        <taxon>Bacillati</taxon>
        <taxon>Bacillota</taxon>
        <taxon>Clostridia</taxon>
        <taxon>Neomoorellales</taxon>
        <taxon>Neomoorellaceae</taxon>
        <taxon>Neomoorella</taxon>
    </lineage>
</organism>
<feature type="transmembrane region" description="Helical" evidence="8">
    <location>
        <begin position="65"/>
        <end position="83"/>
    </location>
</feature>
<dbReference type="AlphaFoldDB" id="A0A0S6U706"/>
<feature type="transmembrane region" description="Helical" evidence="8">
    <location>
        <begin position="293"/>
        <end position="312"/>
    </location>
</feature>
<evidence type="ECO:0000256" key="2">
    <source>
        <dbReference type="ARBA" id="ARBA00009773"/>
    </source>
</evidence>
<dbReference type="InterPro" id="IPR002549">
    <property type="entry name" value="AI-2E-like"/>
</dbReference>
<gene>
    <name evidence="9" type="ORF">MTY_0106</name>
</gene>
<keyword evidence="6 8" id="KW-1133">Transmembrane helix</keyword>
<dbReference type="GO" id="GO:0005886">
    <property type="term" value="C:plasma membrane"/>
    <property type="evidence" value="ECO:0007669"/>
    <property type="project" value="UniProtKB-SubCell"/>
</dbReference>
<feature type="transmembrane region" description="Helical" evidence="8">
    <location>
        <begin position="149"/>
        <end position="171"/>
    </location>
</feature>
<feature type="transmembrane region" description="Helical" evidence="8">
    <location>
        <begin position="318"/>
        <end position="339"/>
    </location>
</feature>
<dbReference type="GO" id="GO:0055085">
    <property type="term" value="P:transmembrane transport"/>
    <property type="evidence" value="ECO:0007669"/>
    <property type="project" value="TreeGrafter"/>
</dbReference>
<evidence type="ECO:0000313" key="9">
    <source>
        <dbReference type="EMBL" id="GAF24778.1"/>
    </source>
</evidence>
<evidence type="ECO:0000256" key="1">
    <source>
        <dbReference type="ARBA" id="ARBA00004651"/>
    </source>
</evidence>
<dbReference type="Proteomes" id="UP000063718">
    <property type="component" value="Unassembled WGS sequence"/>
</dbReference>
<evidence type="ECO:0000256" key="4">
    <source>
        <dbReference type="ARBA" id="ARBA00022475"/>
    </source>
</evidence>
<feature type="transmembrane region" description="Helical" evidence="8">
    <location>
        <begin position="33"/>
        <end position="53"/>
    </location>
</feature>
<keyword evidence="3" id="KW-0813">Transport</keyword>
<comment type="subcellular location">
    <subcellularLocation>
        <location evidence="1">Cell membrane</location>
        <topology evidence="1">Multi-pass membrane protein</topology>
    </subcellularLocation>
</comment>
<protein>
    <submittedName>
        <fullName evidence="9">Predicted permease</fullName>
    </submittedName>
</protein>
<proteinExistence type="inferred from homology"/>
<keyword evidence="5 8" id="KW-0812">Transmembrane</keyword>
<dbReference type="Pfam" id="PF01594">
    <property type="entry name" value="AI-2E_transport"/>
    <property type="match status" value="1"/>
</dbReference>
<sequence length="345" mass="37240">MTASRALRIWRLAGAGIFLAGALFFLYRVRQVLTPFILAALLAYLLKPAVLALEKRGVKRPRAILILYLFILALSLPVFFFVLPQLVRELNEFIAQLPSFTVEIEGLVQGFYQRYHQVALPVGLRRLVDESITNVSSALQEGARHAVQALIDLLAGLASFLLAPVLAYYLLRDSEQIGRAASHLLPIQVKEDILGLWAEIDQVLTSFIRGHLLVSLIVGCLTGVGLALTGSEYAVILGVVVGLADLIPYFGPLIGTVPVIALSLLVSKKAAIMALAVMLVVQQIEGSFLAPRILGASVGLHPLIIIFALLAGGELWGVAGLILAVPLTAIGYILVKFIWARLVSS</sequence>
<evidence type="ECO:0000256" key="3">
    <source>
        <dbReference type="ARBA" id="ARBA00022448"/>
    </source>
</evidence>
<dbReference type="PANTHER" id="PTHR21716">
    <property type="entry name" value="TRANSMEMBRANE PROTEIN"/>
    <property type="match status" value="1"/>
</dbReference>
<dbReference type="EMBL" id="DF238840">
    <property type="protein sequence ID" value="GAF24778.1"/>
    <property type="molecule type" value="Genomic_DNA"/>
</dbReference>
<keyword evidence="4" id="KW-1003">Cell membrane</keyword>
<evidence type="ECO:0000256" key="7">
    <source>
        <dbReference type="ARBA" id="ARBA00023136"/>
    </source>
</evidence>
<evidence type="ECO:0000256" key="8">
    <source>
        <dbReference type="SAM" id="Phobius"/>
    </source>
</evidence>
<feature type="transmembrane region" description="Helical" evidence="8">
    <location>
        <begin position="253"/>
        <end position="281"/>
    </location>
</feature>
<accession>A0A0S6U706</accession>
<feature type="transmembrane region" description="Helical" evidence="8">
    <location>
        <begin position="212"/>
        <end position="241"/>
    </location>
</feature>